<dbReference type="SUPFAM" id="SSF47699">
    <property type="entry name" value="Bifunctional inhibitor/lipid-transfer protein/seed storage 2S albumin"/>
    <property type="match status" value="1"/>
</dbReference>
<feature type="signal peptide" evidence="3">
    <location>
        <begin position="1"/>
        <end position="22"/>
    </location>
</feature>
<organism evidence="5">
    <name type="scientific">Noccaea caerulescens</name>
    <name type="common">Alpine penny-cress</name>
    <name type="synonym">Thlaspi caerulescens</name>
    <dbReference type="NCBI Taxonomy" id="107243"/>
    <lineage>
        <taxon>Eukaryota</taxon>
        <taxon>Viridiplantae</taxon>
        <taxon>Streptophyta</taxon>
        <taxon>Embryophyta</taxon>
        <taxon>Tracheophyta</taxon>
        <taxon>Spermatophyta</taxon>
        <taxon>Magnoliopsida</taxon>
        <taxon>eudicotyledons</taxon>
        <taxon>Gunneridae</taxon>
        <taxon>Pentapetalae</taxon>
        <taxon>rosids</taxon>
        <taxon>malvids</taxon>
        <taxon>Brassicales</taxon>
        <taxon>Brassicaceae</taxon>
        <taxon>Coluteocarpeae</taxon>
        <taxon>Noccaea</taxon>
    </lineage>
</organism>
<dbReference type="Gene3D" id="1.10.110.10">
    <property type="entry name" value="Plant lipid-transfer and hydrophobic proteins"/>
    <property type="match status" value="1"/>
</dbReference>
<protein>
    <submittedName>
        <fullName evidence="5">Non-specific lipid-transfer protein 2</fullName>
    </submittedName>
</protein>
<feature type="domain" description="Bifunctional inhibitor/plant lipid transfer protein/seed storage helical" evidence="4">
    <location>
        <begin position="36"/>
        <end position="99"/>
    </location>
</feature>
<dbReference type="AlphaFoldDB" id="A0A1J3CNX3"/>
<gene>
    <name evidence="5" type="ORF">GA_TR360_c1_g1_i1_g.907</name>
</gene>
<keyword evidence="1" id="KW-0813">Transport</keyword>
<evidence type="ECO:0000313" key="5">
    <source>
        <dbReference type="EMBL" id="JAU07592.1"/>
    </source>
</evidence>
<dbReference type="GO" id="GO:0006869">
    <property type="term" value="P:lipid transport"/>
    <property type="evidence" value="ECO:0007669"/>
    <property type="project" value="InterPro"/>
</dbReference>
<dbReference type="EMBL" id="GEVI01024728">
    <property type="protein sequence ID" value="JAU07592.1"/>
    <property type="molecule type" value="Transcribed_RNA"/>
</dbReference>
<name>A0A1J3CNX3_NOCCA</name>
<sequence length="99" mass="10865">MMGCSTKPVLFTCAILLFFVVAQEHIVAAAVAPCDPMQLLPCEDAIRRGSAPTKECCTKVGQQQHCVCGYLRNPNFKAFLNSPNAKKIATDCHYPYPKC</sequence>
<evidence type="ECO:0000256" key="2">
    <source>
        <dbReference type="ARBA" id="ARBA00023121"/>
    </source>
</evidence>
<dbReference type="GO" id="GO:0008289">
    <property type="term" value="F:lipid binding"/>
    <property type="evidence" value="ECO:0007669"/>
    <property type="project" value="UniProtKB-KW"/>
</dbReference>
<dbReference type="InterPro" id="IPR033872">
    <property type="entry name" value="nsLTP2"/>
</dbReference>
<keyword evidence="3" id="KW-0732">Signal</keyword>
<proteinExistence type="predicted"/>
<dbReference type="InterPro" id="IPR016140">
    <property type="entry name" value="Bifunc_inhib/LTP/seed_store"/>
</dbReference>
<dbReference type="CDD" id="cd01959">
    <property type="entry name" value="nsLTP2"/>
    <property type="match status" value="1"/>
</dbReference>
<evidence type="ECO:0000259" key="4">
    <source>
        <dbReference type="Pfam" id="PF00234"/>
    </source>
</evidence>
<keyword evidence="2" id="KW-0446">Lipid-binding</keyword>
<accession>A0A1J3CNX3</accession>
<dbReference type="Pfam" id="PF00234">
    <property type="entry name" value="Tryp_alpha_amyl"/>
    <property type="match status" value="1"/>
</dbReference>
<reference evidence="5" key="1">
    <citation type="submission" date="2016-07" db="EMBL/GenBank/DDBJ databases">
        <title>De novo transcriptome assembly of four accessions of the metal hyperaccumulator plant Noccaea caerulescens.</title>
        <authorList>
            <person name="Blande D."/>
            <person name="Halimaa P."/>
            <person name="Tervahauta A.I."/>
            <person name="Aarts M.G."/>
            <person name="Karenlampi S.O."/>
        </authorList>
    </citation>
    <scope>NUCLEOTIDE SEQUENCE</scope>
</reference>
<evidence type="ECO:0000256" key="1">
    <source>
        <dbReference type="ARBA" id="ARBA00022448"/>
    </source>
</evidence>
<dbReference type="InterPro" id="IPR036312">
    <property type="entry name" value="Bifun_inhib/LTP/seed_sf"/>
</dbReference>
<dbReference type="PANTHER" id="PTHR33214">
    <property type="entry name" value="BIFUNCTIONAL INHIBITOR/LIPID-TRANSFER PROTEIN/SEED STORAGE 2S ALBUMIN SUPERFAMILY PROTEIN"/>
    <property type="match status" value="1"/>
</dbReference>
<evidence type="ECO:0000256" key="3">
    <source>
        <dbReference type="SAM" id="SignalP"/>
    </source>
</evidence>
<dbReference type="PANTHER" id="PTHR33214:SF83">
    <property type="entry name" value="(RAPE) HYPOTHETICAL PROTEIN"/>
    <property type="match status" value="1"/>
</dbReference>
<feature type="chain" id="PRO_5009619713" evidence="3">
    <location>
        <begin position="23"/>
        <end position="99"/>
    </location>
</feature>